<dbReference type="AlphaFoldDB" id="A0A9D1CMF6"/>
<keyword evidence="1" id="KW-0446">Lipid-binding</keyword>
<dbReference type="PANTHER" id="PTHR33434:SF2">
    <property type="entry name" value="FATTY ACID-BINDING PROTEIN TM_1468"/>
    <property type="match status" value="1"/>
</dbReference>
<dbReference type="Pfam" id="PF02645">
    <property type="entry name" value="DegV"/>
    <property type="match status" value="1"/>
</dbReference>
<evidence type="ECO:0000313" key="3">
    <source>
        <dbReference type="Proteomes" id="UP000886796"/>
    </source>
</evidence>
<dbReference type="InterPro" id="IPR043168">
    <property type="entry name" value="DegV_C"/>
</dbReference>
<dbReference type="EMBL" id="DVFK01000096">
    <property type="protein sequence ID" value="HIQ68257.1"/>
    <property type="molecule type" value="Genomic_DNA"/>
</dbReference>
<comment type="caution">
    <text evidence="2">The sequence shown here is derived from an EMBL/GenBank/DDBJ whole genome shotgun (WGS) entry which is preliminary data.</text>
</comment>
<sequence>MAVQLIIDSASDLTAEEAKALGVKLIPIPINFGEHEYLSGVNITQEEFYNKLASCKELPTTSQPAPYEFEKAFQEVKDAGDEAVVLCISSALSGTYQSAIAIAQEYSDCVWVVDTLSVTIGQRLLLDYALQLREKGYNAQRLAEEIENAKTRLTVYGIVNTLDYLVKGGRLSKAAGAAGTLLGIRPVLTVRDGVLQVISKARGVKAAHAALNKLVEETPQDPNMPAMIAHTGTDDADLTAFLETADLKWSMVPRGIVGSTVGTHTGPHLICLGYFKP</sequence>
<accession>A0A9D1CMF6</accession>
<dbReference type="Gene3D" id="3.30.1180.10">
    <property type="match status" value="1"/>
</dbReference>
<dbReference type="SUPFAM" id="SSF82549">
    <property type="entry name" value="DAK1/DegV-like"/>
    <property type="match status" value="1"/>
</dbReference>
<dbReference type="Proteomes" id="UP000886796">
    <property type="component" value="Unassembled WGS sequence"/>
</dbReference>
<dbReference type="NCBIfam" id="TIGR00762">
    <property type="entry name" value="DegV"/>
    <property type="match status" value="1"/>
</dbReference>
<reference evidence="2" key="1">
    <citation type="submission" date="2020-10" db="EMBL/GenBank/DDBJ databases">
        <authorList>
            <person name="Gilroy R."/>
        </authorList>
    </citation>
    <scope>NUCLEOTIDE SEQUENCE</scope>
    <source>
        <strain evidence="2">13361</strain>
    </source>
</reference>
<dbReference type="PROSITE" id="PS51482">
    <property type="entry name" value="DEGV"/>
    <property type="match status" value="1"/>
</dbReference>
<name>A0A9D1CMF6_9FIRM</name>
<proteinExistence type="predicted"/>
<dbReference type="InterPro" id="IPR050270">
    <property type="entry name" value="DegV_domain_contain"/>
</dbReference>
<protein>
    <submittedName>
        <fullName evidence="2">DegV family protein</fullName>
    </submittedName>
</protein>
<evidence type="ECO:0000256" key="1">
    <source>
        <dbReference type="ARBA" id="ARBA00023121"/>
    </source>
</evidence>
<dbReference type="InterPro" id="IPR003797">
    <property type="entry name" value="DegV"/>
</dbReference>
<reference evidence="2" key="2">
    <citation type="journal article" date="2021" name="PeerJ">
        <title>Extensive microbial diversity within the chicken gut microbiome revealed by metagenomics and culture.</title>
        <authorList>
            <person name="Gilroy R."/>
            <person name="Ravi A."/>
            <person name="Getino M."/>
            <person name="Pursley I."/>
            <person name="Horton D.L."/>
            <person name="Alikhan N.F."/>
            <person name="Baker D."/>
            <person name="Gharbi K."/>
            <person name="Hall N."/>
            <person name="Watson M."/>
            <person name="Adriaenssens E.M."/>
            <person name="Foster-Nyarko E."/>
            <person name="Jarju S."/>
            <person name="Secka A."/>
            <person name="Antonio M."/>
            <person name="Oren A."/>
            <person name="Chaudhuri R.R."/>
            <person name="La Ragione R."/>
            <person name="Hildebrand F."/>
            <person name="Pallen M.J."/>
        </authorList>
    </citation>
    <scope>NUCLEOTIDE SEQUENCE</scope>
    <source>
        <strain evidence="2">13361</strain>
    </source>
</reference>
<gene>
    <name evidence="2" type="ORF">IAB74_07100</name>
</gene>
<dbReference type="GO" id="GO:0008289">
    <property type="term" value="F:lipid binding"/>
    <property type="evidence" value="ECO:0007669"/>
    <property type="project" value="UniProtKB-KW"/>
</dbReference>
<dbReference type="Gene3D" id="3.40.50.10170">
    <property type="match status" value="1"/>
</dbReference>
<organism evidence="2 3">
    <name type="scientific">Candidatus Faecousia excrementigallinarum</name>
    <dbReference type="NCBI Taxonomy" id="2840806"/>
    <lineage>
        <taxon>Bacteria</taxon>
        <taxon>Bacillati</taxon>
        <taxon>Bacillota</taxon>
        <taxon>Clostridia</taxon>
        <taxon>Eubacteriales</taxon>
        <taxon>Oscillospiraceae</taxon>
        <taxon>Faecousia</taxon>
    </lineage>
</organism>
<dbReference type="PANTHER" id="PTHR33434">
    <property type="entry name" value="DEGV DOMAIN-CONTAINING PROTEIN DR_1986-RELATED"/>
    <property type="match status" value="1"/>
</dbReference>
<evidence type="ECO:0000313" key="2">
    <source>
        <dbReference type="EMBL" id="HIQ68257.1"/>
    </source>
</evidence>